<feature type="transmembrane region" description="Helical" evidence="6">
    <location>
        <begin position="190"/>
        <end position="208"/>
    </location>
</feature>
<gene>
    <name evidence="10" type="ORF">A6M21_15955</name>
</gene>
<dbReference type="Pfam" id="PF01545">
    <property type="entry name" value="Cation_efflux"/>
    <property type="match status" value="1"/>
</dbReference>
<feature type="transmembrane region" description="Helical" evidence="6">
    <location>
        <begin position="76"/>
        <end position="95"/>
    </location>
</feature>
<dbReference type="NCBIfam" id="TIGR01297">
    <property type="entry name" value="CDF"/>
    <property type="match status" value="1"/>
</dbReference>
<evidence type="ECO:0000313" key="10">
    <source>
        <dbReference type="EMBL" id="OAT79345.1"/>
    </source>
</evidence>
<protein>
    <submittedName>
        <fullName evidence="10">Uncharacterized protein</fullName>
    </submittedName>
</protein>
<feature type="chain" id="PRO_5008596829" evidence="7">
    <location>
        <begin position="23"/>
        <end position="317"/>
    </location>
</feature>
<evidence type="ECO:0000256" key="2">
    <source>
        <dbReference type="ARBA" id="ARBA00022448"/>
    </source>
</evidence>
<organism evidence="10 11">
    <name type="scientific">Desulfotomaculum copahuensis</name>
    <dbReference type="NCBI Taxonomy" id="1838280"/>
    <lineage>
        <taxon>Bacteria</taxon>
        <taxon>Bacillati</taxon>
        <taxon>Bacillota</taxon>
        <taxon>Clostridia</taxon>
        <taxon>Eubacteriales</taxon>
        <taxon>Desulfotomaculaceae</taxon>
        <taxon>Desulfotomaculum</taxon>
    </lineage>
</organism>
<dbReference type="Proteomes" id="UP000078532">
    <property type="component" value="Unassembled WGS sequence"/>
</dbReference>
<comment type="subcellular location">
    <subcellularLocation>
        <location evidence="1">Membrane</location>
        <topology evidence="1">Multi-pass membrane protein</topology>
    </subcellularLocation>
</comment>
<dbReference type="GO" id="GO:0016020">
    <property type="term" value="C:membrane"/>
    <property type="evidence" value="ECO:0007669"/>
    <property type="project" value="UniProtKB-SubCell"/>
</dbReference>
<accession>A0A1B7LAJ7</accession>
<dbReference type="PANTHER" id="PTHR13414">
    <property type="entry name" value="HUEL-CATION TRANSPORTER"/>
    <property type="match status" value="1"/>
</dbReference>
<evidence type="ECO:0000313" key="11">
    <source>
        <dbReference type="Proteomes" id="UP000078532"/>
    </source>
</evidence>
<evidence type="ECO:0000256" key="4">
    <source>
        <dbReference type="ARBA" id="ARBA00022989"/>
    </source>
</evidence>
<evidence type="ECO:0000259" key="9">
    <source>
        <dbReference type="Pfam" id="PF16916"/>
    </source>
</evidence>
<dbReference type="InterPro" id="IPR027469">
    <property type="entry name" value="Cation_efflux_TMD_sf"/>
</dbReference>
<sequence>MPKRKNAAVTAALTGNCLVAAAKFTAALITGSAAMLAESLHSLADTGNQVLLLVGISRSRRPADTEHPFGYGKERFFWAFLVAVTMFFVGAVMSVYKGVEGILRPHSLENPLVNYSVLAMSVFFEGFALRTAYREFKQHRRAGLLRDLHEAKDPSTLTVMFEDSAALTGIAVAALGIFLSQMTGNTLYDALASVIIGLMLAVVAFFLARETKALLIGESASRYDRERIAAAVRQVPEVSALMDLLTMHIGPDEILVNLNINFKDGLDTDRLEQVIDEVEKRIRRAVPEVGRIFIEAETLRRAKGQNTSCCFKSPGRG</sequence>
<comment type="caution">
    <text evidence="10">The sequence shown here is derived from an EMBL/GenBank/DDBJ whole genome shotgun (WGS) entry which is preliminary data.</text>
</comment>
<dbReference type="Gene3D" id="3.30.70.1350">
    <property type="entry name" value="Cation efflux protein, cytoplasmic domain"/>
    <property type="match status" value="1"/>
</dbReference>
<dbReference type="InterPro" id="IPR027470">
    <property type="entry name" value="Cation_efflux_CTD"/>
</dbReference>
<dbReference type="RefSeq" id="WP_066671721.1">
    <property type="nucleotide sequence ID" value="NZ_LYVF01000198.1"/>
</dbReference>
<keyword evidence="7" id="KW-0732">Signal</keyword>
<keyword evidence="4 6" id="KW-1133">Transmembrane helix</keyword>
<dbReference type="InterPro" id="IPR058533">
    <property type="entry name" value="Cation_efflux_TM"/>
</dbReference>
<evidence type="ECO:0000256" key="7">
    <source>
        <dbReference type="SAM" id="SignalP"/>
    </source>
</evidence>
<dbReference type="InterPro" id="IPR040177">
    <property type="entry name" value="SLC30A9"/>
</dbReference>
<dbReference type="OrthoDB" id="9806522at2"/>
<dbReference type="SUPFAM" id="SSF160240">
    <property type="entry name" value="Cation efflux protein cytoplasmic domain-like"/>
    <property type="match status" value="1"/>
</dbReference>
<dbReference type="GO" id="GO:0008324">
    <property type="term" value="F:monoatomic cation transmembrane transporter activity"/>
    <property type="evidence" value="ECO:0007669"/>
    <property type="project" value="InterPro"/>
</dbReference>
<keyword evidence="3 6" id="KW-0812">Transmembrane</keyword>
<dbReference type="Pfam" id="PF16916">
    <property type="entry name" value="ZT_dimer"/>
    <property type="match status" value="1"/>
</dbReference>
<feature type="domain" description="Cation efflux protein transmembrane" evidence="8">
    <location>
        <begin position="10"/>
        <end position="215"/>
    </location>
</feature>
<reference evidence="10 11" key="1">
    <citation type="submission" date="2016-04" db="EMBL/GenBank/DDBJ databases">
        <authorList>
            <person name="Evans L.H."/>
            <person name="Alamgir A."/>
            <person name="Owens N."/>
            <person name="Weber N.D."/>
            <person name="Virtaneva K."/>
            <person name="Barbian K."/>
            <person name="Babar A."/>
            <person name="Rosenke K."/>
        </authorList>
    </citation>
    <scope>NUCLEOTIDE SEQUENCE [LARGE SCALE GENOMIC DNA]</scope>
    <source>
        <strain evidence="10 11">LMa1</strain>
    </source>
</reference>
<dbReference type="EMBL" id="LYVF01000198">
    <property type="protein sequence ID" value="OAT79345.1"/>
    <property type="molecule type" value="Genomic_DNA"/>
</dbReference>
<evidence type="ECO:0000256" key="1">
    <source>
        <dbReference type="ARBA" id="ARBA00004141"/>
    </source>
</evidence>
<evidence type="ECO:0000256" key="3">
    <source>
        <dbReference type="ARBA" id="ARBA00022692"/>
    </source>
</evidence>
<evidence type="ECO:0000256" key="5">
    <source>
        <dbReference type="ARBA" id="ARBA00023136"/>
    </source>
</evidence>
<feature type="signal peptide" evidence="7">
    <location>
        <begin position="1"/>
        <end position="22"/>
    </location>
</feature>
<keyword evidence="2" id="KW-0813">Transport</keyword>
<dbReference type="GO" id="GO:0006829">
    <property type="term" value="P:zinc ion transport"/>
    <property type="evidence" value="ECO:0007669"/>
    <property type="project" value="InterPro"/>
</dbReference>
<keyword evidence="5 6" id="KW-0472">Membrane</keyword>
<dbReference type="SUPFAM" id="SSF161111">
    <property type="entry name" value="Cation efflux protein transmembrane domain-like"/>
    <property type="match status" value="1"/>
</dbReference>
<keyword evidence="11" id="KW-1185">Reference proteome</keyword>
<feature type="transmembrane region" description="Helical" evidence="6">
    <location>
        <begin position="154"/>
        <end position="178"/>
    </location>
</feature>
<evidence type="ECO:0000259" key="8">
    <source>
        <dbReference type="Pfam" id="PF01545"/>
    </source>
</evidence>
<dbReference type="Gene3D" id="1.20.1510.10">
    <property type="entry name" value="Cation efflux protein transmembrane domain"/>
    <property type="match status" value="1"/>
</dbReference>
<dbReference type="STRING" id="1838280.A6M21_15955"/>
<name>A0A1B7LAJ7_9FIRM</name>
<dbReference type="AlphaFoldDB" id="A0A1B7LAJ7"/>
<feature type="transmembrane region" description="Helical" evidence="6">
    <location>
        <begin position="115"/>
        <end position="133"/>
    </location>
</feature>
<dbReference type="InterPro" id="IPR036837">
    <property type="entry name" value="Cation_efflux_CTD_sf"/>
</dbReference>
<dbReference type="InterPro" id="IPR002524">
    <property type="entry name" value="Cation_efflux"/>
</dbReference>
<dbReference type="PANTHER" id="PTHR13414:SF9">
    <property type="entry name" value="PROTON-COUPLED ZINC ANTIPORTER SLC30A9, MITOCHONDRIAL"/>
    <property type="match status" value="1"/>
</dbReference>
<feature type="domain" description="Cation efflux protein cytoplasmic" evidence="9">
    <location>
        <begin position="224"/>
        <end position="297"/>
    </location>
</feature>
<evidence type="ECO:0000256" key="6">
    <source>
        <dbReference type="SAM" id="Phobius"/>
    </source>
</evidence>
<proteinExistence type="predicted"/>